<dbReference type="InterPro" id="IPR001229">
    <property type="entry name" value="Jacalin-like_lectin_dom"/>
</dbReference>
<sequence length="378" mass="42381">MLVLDDNEHTLGVRRVMVWTDERVGVRSLQMEYADGVMGHKFGVPGEDEMTEFEEFEVGSREYVSAIDTFVADDDDALRGLSMETNFGRSSKLFGREEGRRTRHENDGQMMTGMRGRLACLEFSFGQGMPAVDIYWIWYQTVASEAVGVNSTVGGIQWLLGIGLFELVVGNVNDPRGLPGAAYQIAAHDWKKHILKNNHLITSERGGLLGWHKLGSIPGIDPCDALETVWDYLKISYDLVECPEQRLGDHDKTAASRSIKYNQVLAQTSLRFWGSLRDVKSSQRVVYKNARRVVVDVDDHFFGGRTTSAFKLHTLTPNYTEADENPRQYWNSNLLSARKNLGRSASAVVDGDFKTASTNIKEAAKAVASNFGFFWFAK</sequence>
<dbReference type="AlphaFoldDB" id="A0AAD7UHD1"/>
<gene>
    <name evidence="2" type="ORF">CTAYLR_001016</name>
</gene>
<comment type="caution">
    <text evidence="2">The sequence shown here is derived from an EMBL/GenBank/DDBJ whole genome shotgun (WGS) entry which is preliminary data.</text>
</comment>
<dbReference type="Pfam" id="PF01419">
    <property type="entry name" value="Jacalin"/>
    <property type="match status" value="1"/>
</dbReference>
<feature type="domain" description="Jacalin-type lectin" evidence="1">
    <location>
        <begin position="1"/>
        <end position="138"/>
    </location>
</feature>
<protein>
    <recommendedName>
        <fullName evidence="1">Jacalin-type lectin domain-containing protein</fullName>
    </recommendedName>
</protein>
<evidence type="ECO:0000313" key="2">
    <source>
        <dbReference type="EMBL" id="KAJ8604771.1"/>
    </source>
</evidence>
<dbReference type="InterPro" id="IPR036404">
    <property type="entry name" value="Jacalin-like_lectin_dom_sf"/>
</dbReference>
<dbReference type="SUPFAM" id="SSF51101">
    <property type="entry name" value="Mannose-binding lectins"/>
    <property type="match status" value="1"/>
</dbReference>
<name>A0AAD7UHD1_9STRA</name>
<evidence type="ECO:0000259" key="1">
    <source>
        <dbReference type="PROSITE" id="PS51752"/>
    </source>
</evidence>
<dbReference type="PROSITE" id="PS51752">
    <property type="entry name" value="JACALIN_LECTIN"/>
    <property type="match status" value="1"/>
</dbReference>
<evidence type="ECO:0000313" key="3">
    <source>
        <dbReference type="Proteomes" id="UP001230188"/>
    </source>
</evidence>
<keyword evidence="3" id="KW-1185">Reference proteome</keyword>
<organism evidence="2 3">
    <name type="scientific">Chrysophaeum taylorii</name>
    <dbReference type="NCBI Taxonomy" id="2483200"/>
    <lineage>
        <taxon>Eukaryota</taxon>
        <taxon>Sar</taxon>
        <taxon>Stramenopiles</taxon>
        <taxon>Ochrophyta</taxon>
        <taxon>Pelagophyceae</taxon>
        <taxon>Pelagomonadales</taxon>
        <taxon>Pelagomonadaceae</taxon>
        <taxon>Chrysophaeum</taxon>
    </lineage>
</organism>
<dbReference type="EMBL" id="JAQMWT010000322">
    <property type="protein sequence ID" value="KAJ8604771.1"/>
    <property type="molecule type" value="Genomic_DNA"/>
</dbReference>
<accession>A0AAD7UHD1</accession>
<reference evidence="2" key="1">
    <citation type="submission" date="2023-01" db="EMBL/GenBank/DDBJ databases">
        <title>Metagenome sequencing of chrysophaentin producing Chrysophaeum taylorii.</title>
        <authorList>
            <person name="Davison J."/>
            <person name="Bewley C."/>
        </authorList>
    </citation>
    <scope>NUCLEOTIDE SEQUENCE</scope>
    <source>
        <strain evidence="2">NIES-1699</strain>
    </source>
</reference>
<dbReference type="Proteomes" id="UP001230188">
    <property type="component" value="Unassembled WGS sequence"/>
</dbReference>
<proteinExistence type="predicted"/>
<dbReference type="Gene3D" id="2.100.10.30">
    <property type="entry name" value="Jacalin-like lectin domain"/>
    <property type="match status" value="1"/>
</dbReference>